<dbReference type="CDD" id="cd06532">
    <property type="entry name" value="Glyco_transf_25"/>
    <property type="match status" value="1"/>
</dbReference>
<sequence length="265" mass="31526">MFNYVISLKSAVDRRQHIEKEFSQQHIPYTFFDAFQLNEENENILQHYVPALSKSSLANKLKSCFMSHVLLWQKCVDENLPFIAIFEDDIFLSSVANKFLSEYDWLKERFAFNQYFILRLETIYMKSEYCKTKIPDYQNRKFNRLMSGHFGMGGYILSQVAAKKLLALFKNTDIFIEEIDQIIFKQLLKDEQYPVYQCEPAIIIQDCILNKDNCTLTSSLAPERERERESKNNKKAKKNLWRSISKEIGRFRRGILKGYRRIKFL</sequence>
<protein>
    <submittedName>
        <fullName evidence="2">Glycosyltransferase family 25 protein</fullName>
    </submittedName>
</protein>
<dbReference type="Proteomes" id="UP000595373">
    <property type="component" value="Chromosome"/>
</dbReference>
<accession>A0A9Q6YZJ4</accession>
<dbReference type="Pfam" id="PF01755">
    <property type="entry name" value="Glyco_transf_25"/>
    <property type="match status" value="1"/>
</dbReference>
<reference evidence="2 3" key="1">
    <citation type="submission" date="2020-12" db="EMBL/GenBank/DDBJ databases">
        <title>ASc-MMNZ-VFA-070.</title>
        <authorList>
            <person name="Schryvers A."/>
            <person name="Mostafa Nazari M."/>
            <person name="Farshchi Andisi V."/>
            <person name="Timsit E."/>
            <person name="Walter Morck D."/>
        </authorList>
    </citation>
    <scope>NUCLEOTIDE SEQUENCE [LARGE SCALE GENOMIC DNA]</scope>
    <source>
        <strain evidence="2 3">ASc-MMNZ-VFA-070</strain>
    </source>
</reference>
<evidence type="ECO:0000313" key="3">
    <source>
        <dbReference type="Proteomes" id="UP000595373"/>
    </source>
</evidence>
<name>A0A9Q6YZJ4_HISSO</name>
<dbReference type="InterPro" id="IPR002654">
    <property type="entry name" value="Glyco_trans_25"/>
</dbReference>
<feature type="domain" description="Glycosyl transferase family 25" evidence="1">
    <location>
        <begin position="2"/>
        <end position="181"/>
    </location>
</feature>
<keyword evidence="3" id="KW-1185">Reference proteome</keyword>
<dbReference type="EMBL" id="CP066558">
    <property type="protein sequence ID" value="QQF81825.1"/>
    <property type="molecule type" value="Genomic_DNA"/>
</dbReference>
<proteinExistence type="predicted"/>
<dbReference type="RefSeq" id="WP_087437280.1">
    <property type="nucleotide sequence ID" value="NZ_CP018804.1"/>
</dbReference>
<dbReference type="AlphaFoldDB" id="A0A9Q6YZJ4"/>
<organism evidence="2 3">
    <name type="scientific">Histophilus somni</name>
    <name type="common">Haemophilus somnus</name>
    <dbReference type="NCBI Taxonomy" id="731"/>
    <lineage>
        <taxon>Bacteria</taxon>
        <taxon>Pseudomonadati</taxon>
        <taxon>Pseudomonadota</taxon>
        <taxon>Gammaproteobacteria</taxon>
        <taxon>Pasteurellales</taxon>
        <taxon>Pasteurellaceae</taxon>
        <taxon>Histophilus</taxon>
    </lineage>
</organism>
<gene>
    <name evidence="2" type="ORF">JFL49_06995</name>
</gene>
<evidence type="ECO:0000313" key="2">
    <source>
        <dbReference type="EMBL" id="QQF81825.1"/>
    </source>
</evidence>
<evidence type="ECO:0000259" key="1">
    <source>
        <dbReference type="Pfam" id="PF01755"/>
    </source>
</evidence>